<feature type="transmembrane region" description="Helical" evidence="13">
    <location>
        <begin position="312"/>
        <end position="332"/>
    </location>
</feature>
<dbReference type="EMBL" id="RSCL01000008">
    <property type="protein sequence ID" value="RUT05696.1"/>
    <property type="molecule type" value="Genomic_DNA"/>
</dbReference>
<proteinExistence type="predicted"/>
<dbReference type="Gene3D" id="2.40.30.10">
    <property type="entry name" value="Translation factors"/>
    <property type="match status" value="1"/>
</dbReference>
<dbReference type="Pfam" id="PF01794">
    <property type="entry name" value="Ferric_reduct"/>
    <property type="match status" value="1"/>
</dbReference>
<dbReference type="SFLD" id="SFLDG01168">
    <property type="entry name" value="Ferric_reductase_subgroup_(FRE"/>
    <property type="match status" value="1"/>
</dbReference>
<keyword evidence="8 13" id="KW-1133">Transmembrane helix</keyword>
<organism evidence="15 16">
    <name type="scientific">Dulcicalothrix desertica PCC 7102</name>
    <dbReference type="NCBI Taxonomy" id="232991"/>
    <lineage>
        <taxon>Bacteria</taxon>
        <taxon>Bacillati</taxon>
        <taxon>Cyanobacteriota</taxon>
        <taxon>Cyanophyceae</taxon>
        <taxon>Nostocales</taxon>
        <taxon>Calotrichaceae</taxon>
        <taxon>Dulcicalothrix</taxon>
    </lineage>
</organism>
<dbReference type="GO" id="GO:0046872">
    <property type="term" value="F:metal ion binding"/>
    <property type="evidence" value="ECO:0007669"/>
    <property type="project" value="UniProtKB-KW"/>
</dbReference>
<feature type="domain" description="FAD-binding FR-type" evidence="14">
    <location>
        <begin position="204"/>
        <end position="305"/>
    </location>
</feature>
<dbReference type="Pfam" id="PF00175">
    <property type="entry name" value="NAD_binding_1"/>
    <property type="match status" value="1"/>
</dbReference>
<evidence type="ECO:0000256" key="4">
    <source>
        <dbReference type="ARBA" id="ARBA00022692"/>
    </source>
</evidence>
<dbReference type="Pfam" id="PF08022">
    <property type="entry name" value="FAD_binding_8"/>
    <property type="match status" value="1"/>
</dbReference>
<protein>
    <submittedName>
        <fullName evidence="15">Oxidoreductase</fullName>
    </submittedName>
</protein>
<dbReference type="OrthoDB" id="9801223at2"/>
<feature type="transmembrane region" description="Helical" evidence="13">
    <location>
        <begin position="152"/>
        <end position="173"/>
    </location>
</feature>
<dbReference type="PANTHER" id="PTHR47354">
    <property type="entry name" value="NADH OXIDOREDUCTASE HCR"/>
    <property type="match status" value="1"/>
</dbReference>
<evidence type="ECO:0000256" key="13">
    <source>
        <dbReference type="SAM" id="Phobius"/>
    </source>
</evidence>
<dbReference type="CDD" id="cd06198">
    <property type="entry name" value="FNR_like_3"/>
    <property type="match status" value="1"/>
</dbReference>
<dbReference type="SUPFAM" id="SSF63380">
    <property type="entry name" value="Riboflavin synthase domain-like"/>
    <property type="match status" value="1"/>
</dbReference>
<keyword evidence="4 13" id="KW-0812">Transmembrane</keyword>
<feature type="transmembrane region" description="Helical" evidence="13">
    <location>
        <begin position="12"/>
        <end position="31"/>
    </location>
</feature>
<evidence type="ECO:0000256" key="1">
    <source>
        <dbReference type="ARBA" id="ARBA00001974"/>
    </source>
</evidence>
<keyword evidence="7" id="KW-0274">FAD</keyword>
<comment type="cofactor">
    <cofactor evidence="1">
        <name>FAD</name>
        <dbReference type="ChEBI" id="CHEBI:57692"/>
    </cofactor>
</comment>
<evidence type="ECO:0000256" key="5">
    <source>
        <dbReference type="ARBA" id="ARBA00022714"/>
    </source>
</evidence>
<evidence type="ECO:0000256" key="11">
    <source>
        <dbReference type="ARBA" id="ARBA00023014"/>
    </source>
</evidence>
<dbReference type="SUPFAM" id="SSF52343">
    <property type="entry name" value="Ferredoxin reductase-like, C-terminal NADP-linked domain"/>
    <property type="match status" value="1"/>
</dbReference>
<evidence type="ECO:0000256" key="8">
    <source>
        <dbReference type="ARBA" id="ARBA00022989"/>
    </source>
</evidence>
<keyword evidence="11" id="KW-0411">Iron-sulfur</keyword>
<gene>
    <name evidence="15" type="ORF">DSM106972_037030</name>
</gene>
<evidence type="ECO:0000256" key="2">
    <source>
        <dbReference type="ARBA" id="ARBA00004141"/>
    </source>
</evidence>
<dbReference type="InterPro" id="IPR013130">
    <property type="entry name" value="Fe3_Rdtase_TM_dom"/>
</dbReference>
<dbReference type="InterPro" id="IPR017927">
    <property type="entry name" value="FAD-bd_FR_type"/>
</dbReference>
<evidence type="ECO:0000313" key="16">
    <source>
        <dbReference type="Proteomes" id="UP000271624"/>
    </source>
</evidence>
<evidence type="ECO:0000259" key="14">
    <source>
        <dbReference type="PROSITE" id="PS51384"/>
    </source>
</evidence>
<dbReference type="GO" id="GO:0051537">
    <property type="term" value="F:2 iron, 2 sulfur cluster binding"/>
    <property type="evidence" value="ECO:0007669"/>
    <property type="project" value="UniProtKB-KW"/>
</dbReference>
<feature type="transmembrane region" description="Helical" evidence="13">
    <location>
        <begin position="81"/>
        <end position="100"/>
    </location>
</feature>
<evidence type="ECO:0000256" key="3">
    <source>
        <dbReference type="ARBA" id="ARBA00022630"/>
    </source>
</evidence>
<comment type="subcellular location">
    <subcellularLocation>
        <location evidence="2">Membrane</location>
        <topology evidence="2">Multi-pass membrane protein</topology>
    </subcellularLocation>
</comment>
<keyword evidence="5" id="KW-0001">2Fe-2S</keyword>
<keyword evidence="9" id="KW-0560">Oxidoreductase</keyword>
<accession>A0A433VI23</accession>
<dbReference type="GO" id="GO:0050660">
    <property type="term" value="F:flavin adenine dinucleotide binding"/>
    <property type="evidence" value="ECO:0007669"/>
    <property type="project" value="TreeGrafter"/>
</dbReference>
<evidence type="ECO:0000256" key="6">
    <source>
        <dbReference type="ARBA" id="ARBA00022723"/>
    </source>
</evidence>
<dbReference type="InterPro" id="IPR039261">
    <property type="entry name" value="FNR_nucleotide-bd"/>
</dbReference>
<dbReference type="GO" id="GO:0016491">
    <property type="term" value="F:oxidoreductase activity"/>
    <property type="evidence" value="ECO:0007669"/>
    <property type="project" value="UniProtKB-KW"/>
</dbReference>
<feature type="transmembrane region" description="Helical" evidence="13">
    <location>
        <begin position="120"/>
        <end position="140"/>
    </location>
</feature>
<keyword evidence="3" id="KW-0285">Flavoprotein</keyword>
<name>A0A433VI23_9CYAN</name>
<dbReference type="AlphaFoldDB" id="A0A433VI23"/>
<dbReference type="GO" id="GO:0016020">
    <property type="term" value="C:membrane"/>
    <property type="evidence" value="ECO:0007669"/>
    <property type="project" value="UniProtKB-SubCell"/>
</dbReference>
<evidence type="ECO:0000256" key="7">
    <source>
        <dbReference type="ARBA" id="ARBA00022827"/>
    </source>
</evidence>
<dbReference type="PANTHER" id="PTHR47354:SF8">
    <property type="entry name" value="1,2-PHENYLACETYL-COA EPOXIDASE, SUBUNIT E"/>
    <property type="match status" value="1"/>
</dbReference>
<feature type="transmembrane region" description="Helical" evidence="13">
    <location>
        <begin position="179"/>
        <end position="198"/>
    </location>
</feature>
<evidence type="ECO:0000256" key="9">
    <source>
        <dbReference type="ARBA" id="ARBA00023002"/>
    </source>
</evidence>
<comment type="caution">
    <text evidence="15">The sequence shown here is derived from an EMBL/GenBank/DDBJ whole genome shotgun (WGS) entry which is preliminary data.</text>
</comment>
<evidence type="ECO:0000256" key="12">
    <source>
        <dbReference type="ARBA" id="ARBA00023136"/>
    </source>
</evidence>
<dbReference type="InterPro" id="IPR050415">
    <property type="entry name" value="MRET"/>
</dbReference>
<keyword evidence="16" id="KW-1185">Reference proteome</keyword>
<sequence length="440" mass="50080">MRSPVIVAASWIGTYILIALLPLLLLLVYPAPEDKGFWIDFSVALGFIGLAMMALQFALTARINRIEASYGVDIILQFHRYISLVAFALILIHPLILFVAQPETLQLLNFFTAPWRARMAVLATLALIALVVTTIWRQQLKIPYEPWRTSHGIFAVLAVSLGLGHAIGVGNYLGLFWKSVLWTGIALIALWLLVYVRLVKPWFMLKKPYLVEEVRPERGNVWTLALRPIGHKGFCFEPGQFAWITLDISPFRMREHPFSMSSNGDNLERIEFSIKALGDFTNTIKDVAPGTKAFLDGPYGVFTTERYEDSAGFVLIAGGIGITPMMSILLTASKRKDERPYLLIYASKKWEDITFREELNELQQKLDLKIIHVLREPPEDWSGETGYVDKELLQRYIPKRRGTRQYLICAAPKMMEQVELALHQLDVPPTNIHMEHFNLV</sequence>
<dbReference type="InterPro" id="IPR001433">
    <property type="entry name" value="OxRdtase_FAD/NAD-bd"/>
</dbReference>
<evidence type="ECO:0000313" key="15">
    <source>
        <dbReference type="EMBL" id="RUT05696.1"/>
    </source>
</evidence>
<dbReference type="InterPro" id="IPR013112">
    <property type="entry name" value="FAD-bd_8"/>
</dbReference>
<feature type="transmembrane region" description="Helical" evidence="13">
    <location>
        <begin position="37"/>
        <end position="60"/>
    </location>
</feature>
<dbReference type="Proteomes" id="UP000271624">
    <property type="component" value="Unassembled WGS sequence"/>
</dbReference>
<keyword evidence="10" id="KW-0408">Iron</keyword>
<dbReference type="Gene3D" id="3.40.50.80">
    <property type="entry name" value="Nucleotide-binding domain of ferredoxin-NADP reductase (FNR) module"/>
    <property type="match status" value="1"/>
</dbReference>
<dbReference type="SFLD" id="SFLDS00052">
    <property type="entry name" value="Ferric_Reductase_Domain"/>
    <property type="match status" value="1"/>
</dbReference>
<keyword evidence="6" id="KW-0479">Metal-binding</keyword>
<dbReference type="InterPro" id="IPR017938">
    <property type="entry name" value="Riboflavin_synthase-like_b-brl"/>
</dbReference>
<reference evidence="15" key="1">
    <citation type="submission" date="2018-12" db="EMBL/GenBank/DDBJ databases">
        <authorList>
            <person name="Will S."/>
            <person name="Neumann-Schaal M."/>
            <person name="Henke P."/>
        </authorList>
    </citation>
    <scope>NUCLEOTIDE SEQUENCE</scope>
    <source>
        <strain evidence="15">PCC 7102</strain>
    </source>
</reference>
<dbReference type="PROSITE" id="PS51384">
    <property type="entry name" value="FAD_FR"/>
    <property type="match status" value="1"/>
</dbReference>
<evidence type="ECO:0000256" key="10">
    <source>
        <dbReference type="ARBA" id="ARBA00023004"/>
    </source>
</evidence>
<keyword evidence="12 13" id="KW-0472">Membrane</keyword>
<reference evidence="15" key="2">
    <citation type="journal article" date="2019" name="Genome Biol. Evol.">
        <title>Day and night: Metabolic profiles and evolutionary relationships of six axenic non-marine cyanobacteria.</title>
        <authorList>
            <person name="Will S.E."/>
            <person name="Henke P."/>
            <person name="Boedeker C."/>
            <person name="Huang S."/>
            <person name="Brinkmann H."/>
            <person name="Rohde M."/>
            <person name="Jarek M."/>
            <person name="Friedl T."/>
            <person name="Seufert S."/>
            <person name="Schumacher M."/>
            <person name="Overmann J."/>
            <person name="Neumann-Schaal M."/>
            <person name="Petersen J."/>
        </authorList>
    </citation>
    <scope>NUCLEOTIDE SEQUENCE [LARGE SCALE GENOMIC DNA]</scope>
    <source>
        <strain evidence="15">PCC 7102</strain>
    </source>
</reference>
<dbReference type="PRINTS" id="PR00406">
    <property type="entry name" value="CYTB5RDTASE"/>
</dbReference>